<dbReference type="AlphaFoldDB" id="A0A0F9DBI6"/>
<reference evidence="1" key="1">
    <citation type="journal article" date="2015" name="Nature">
        <title>Complex archaea that bridge the gap between prokaryotes and eukaryotes.</title>
        <authorList>
            <person name="Spang A."/>
            <person name="Saw J.H."/>
            <person name="Jorgensen S.L."/>
            <person name="Zaremba-Niedzwiedzka K."/>
            <person name="Martijn J."/>
            <person name="Lind A.E."/>
            <person name="van Eijk R."/>
            <person name="Schleper C."/>
            <person name="Guy L."/>
            <person name="Ettema T.J."/>
        </authorList>
    </citation>
    <scope>NUCLEOTIDE SEQUENCE</scope>
</reference>
<name>A0A0F9DBI6_9ZZZZ</name>
<gene>
    <name evidence="1" type="ORF">LCGC14_2508870</name>
</gene>
<comment type="caution">
    <text evidence="1">The sequence shown here is derived from an EMBL/GenBank/DDBJ whole genome shotgun (WGS) entry which is preliminary data.</text>
</comment>
<organism evidence="1">
    <name type="scientific">marine sediment metagenome</name>
    <dbReference type="NCBI Taxonomy" id="412755"/>
    <lineage>
        <taxon>unclassified sequences</taxon>
        <taxon>metagenomes</taxon>
        <taxon>ecological metagenomes</taxon>
    </lineage>
</organism>
<protein>
    <submittedName>
        <fullName evidence="1">Uncharacterized protein</fullName>
    </submittedName>
</protein>
<sequence>MIYSANITTPINTANSSPKKTVIHVTKGLVYKVEFYFPSGSAGLMGIAVFDGLYQVWPSSVGEFFIGENHIISFDDMFLKESAPYEFQCYTYNTDDTYAHGVSVRIGLVSKEVFQARYLPSKSSEVFIAVLAQMAVEREELAKWQMRMLPETPFQWMLAQQLG</sequence>
<dbReference type="EMBL" id="LAZR01040191">
    <property type="protein sequence ID" value="KKL15111.1"/>
    <property type="molecule type" value="Genomic_DNA"/>
</dbReference>
<accession>A0A0F9DBI6</accession>
<evidence type="ECO:0000313" key="1">
    <source>
        <dbReference type="EMBL" id="KKL15111.1"/>
    </source>
</evidence>
<proteinExistence type="predicted"/>